<feature type="transmembrane region" description="Helical" evidence="1">
    <location>
        <begin position="72"/>
        <end position="93"/>
    </location>
</feature>
<gene>
    <name evidence="2" type="ORF">AB1Y20_011315</name>
</gene>
<keyword evidence="1" id="KW-0472">Membrane</keyword>
<feature type="transmembrane region" description="Helical" evidence="1">
    <location>
        <begin position="48"/>
        <end position="66"/>
    </location>
</feature>
<protein>
    <recommendedName>
        <fullName evidence="4">Phosphatidate cytidylyltransferase</fullName>
    </recommendedName>
</protein>
<organism evidence="2 3">
    <name type="scientific">Prymnesium parvum</name>
    <name type="common">Toxic golden alga</name>
    <dbReference type="NCBI Taxonomy" id="97485"/>
    <lineage>
        <taxon>Eukaryota</taxon>
        <taxon>Haptista</taxon>
        <taxon>Haptophyta</taxon>
        <taxon>Prymnesiophyceae</taxon>
        <taxon>Prymnesiales</taxon>
        <taxon>Prymnesiaceae</taxon>
        <taxon>Prymnesium</taxon>
    </lineage>
</organism>
<keyword evidence="1" id="KW-1133">Transmembrane helix</keyword>
<evidence type="ECO:0008006" key="4">
    <source>
        <dbReference type="Google" id="ProtNLM"/>
    </source>
</evidence>
<dbReference type="Proteomes" id="UP001515480">
    <property type="component" value="Unassembled WGS sequence"/>
</dbReference>
<reference evidence="2 3" key="1">
    <citation type="journal article" date="2024" name="Science">
        <title>Giant polyketide synthase enzymes in the biosynthesis of giant marine polyether toxins.</title>
        <authorList>
            <person name="Fallon T.R."/>
            <person name="Shende V.V."/>
            <person name="Wierzbicki I.H."/>
            <person name="Pendleton A.L."/>
            <person name="Watervoot N.F."/>
            <person name="Auber R.P."/>
            <person name="Gonzalez D.J."/>
            <person name="Wisecaver J.H."/>
            <person name="Moore B.S."/>
        </authorList>
    </citation>
    <scope>NUCLEOTIDE SEQUENCE [LARGE SCALE GENOMIC DNA]</scope>
    <source>
        <strain evidence="2 3">12B1</strain>
    </source>
</reference>
<name>A0AB34IP68_PRYPA</name>
<comment type="caution">
    <text evidence="2">The sequence shown here is derived from an EMBL/GenBank/DDBJ whole genome shotgun (WGS) entry which is preliminary data.</text>
</comment>
<sequence length="203" mass="22453">MPIAFACGSGDLLEDNFSIGLAMWSAAACLVSTLCYRSFDTVWEEKFVLADKACAHVLFVCLLLYFGCSHAARSVSTVVQIALPLCVVFFYSCSRFFELIRKHEGAATLSHVAFRYVGYWWVYLALVPASVEPLGFAFTFLIDSIFYWSHIVCTMVRSGRDAQFHVHAHYIGGCMQLLSVMSALVAAHVGLLHLMPLSSSKAT</sequence>
<evidence type="ECO:0000256" key="1">
    <source>
        <dbReference type="SAM" id="Phobius"/>
    </source>
</evidence>
<keyword evidence="3" id="KW-1185">Reference proteome</keyword>
<feature type="transmembrane region" description="Helical" evidence="1">
    <location>
        <begin position="168"/>
        <end position="191"/>
    </location>
</feature>
<dbReference type="EMBL" id="JBGBPQ010000022">
    <property type="protein sequence ID" value="KAL1503259.1"/>
    <property type="molecule type" value="Genomic_DNA"/>
</dbReference>
<dbReference type="AlphaFoldDB" id="A0AB34IP68"/>
<evidence type="ECO:0000313" key="3">
    <source>
        <dbReference type="Proteomes" id="UP001515480"/>
    </source>
</evidence>
<accession>A0AB34IP68</accession>
<keyword evidence="1" id="KW-0812">Transmembrane</keyword>
<evidence type="ECO:0000313" key="2">
    <source>
        <dbReference type="EMBL" id="KAL1503259.1"/>
    </source>
</evidence>
<proteinExistence type="predicted"/>
<feature type="transmembrane region" description="Helical" evidence="1">
    <location>
        <begin position="17"/>
        <end position="36"/>
    </location>
</feature>